<dbReference type="Gene3D" id="1.10.1420.10">
    <property type="match status" value="1"/>
</dbReference>
<keyword evidence="4" id="KW-1185">Reference proteome</keyword>
<dbReference type="InterPro" id="IPR036187">
    <property type="entry name" value="DNA_mismatch_repair_MutS_sf"/>
</dbReference>
<evidence type="ECO:0000313" key="4">
    <source>
        <dbReference type="Proteomes" id="UP000006727"/>
    </source>
</evidence>
<sequence>MPTADKFPEDHQLCDVLERCNVLVIEKKKFDFRSEVTEQDLRHLSKITNRLDFIQEFVEDFELRRDLRSHLRRMPNIERLVSKLQKRKAGLQDVVRLYQAS</sequence>
<name>A0A2K1IGK6_PHYPA</name>
<reference evidence="3" key="3">
    <citation type="submission" date="2020-12" db="UniProtKB">
        <authorList>
            <consortium name="EnsemblPlants"/>
        </authorList>
    </citation>
    <scope>IDENTIFICATION</scope>
</reference>
<evidence type="ECO:0000313" key="2">
    <source>
        <dbReference type="EMBL" id="PNR28409.1"/>
    </source>
</evidence>
<gene>
    <name evidence="2" type="ORF">PHYPA_029001</name>
</gene>
<reference evidence="2 4" key="2">
    <citation type="journal article" date="2018" name="Plant J.">
        <title>The Physcomitrella patens chromosome-scale assembly reveals moss genome structure and evolution.</title>
        <authorList>
            <person name="Lang D."/>
            <person name="Ullrich K.K."/>
            <person name="Murat F."/>
            <person name="Fuchs J."/>
            <person name="Jenkins J."/>
            <person name="Haas F.B."/>
            <person name="Piednoel M."/>
            <person name="Gundlach H."/>
            <person name="Van Bel M."/>
            <person name="Meyberg R."/>
            <person name="Vives C."/>
            <person name="Morata J."/>
            <person name="Symeonidi A."/>
            <person name="Hiss M."/>
            <person name="Muchero W."/>
            <person name="Kamisugi Y."/>
            <person name="Saleh O."/>
            <person name="Blanc G."/>
            <person name="Decker E.L."/>
            <person name="van Gessel N."/>
            <person name="Grimwood J."/>
            <person name="Hayes R.D."/>
            <person name="Graham S.W."/>
            <person name="Gunter L.E."/>
            <person name="McDaniel S.F."/>
            <person name="Hoernstein S.N.W."/>
            <person name="Larsson A."/>
            <person name="Li F.W."/>
            <person name="Perroud P.F."/>
            <person name="Phillips J."/>
            <person name="Ranjan P."/>
            <person name="Rokshar D.S."/>
            <person name="Rothfels C.J."/>
            <person name="Schneider L."/>
            <person name="Shu S."/>
            <person name="Stevenson D.W."/>
            <person name="Thummler F."/>
            <person name="Tillich M."/>
            <person name="Villarreal Aguilar J.C."/>
            <person name="Widiez T."/>
            <person name="Wong G.K."/>
            <person name="Wymore A."/>
            <person name="Zhang Y."/>
            <person name="Zimmer A.D."/>
            <person name="Quatrano R.S."/>
            <person name="Mayer K.F.X."/>
            <person name="Goodstein D."/>
            <person name="Casacuberta J.M."/>
            <person name="Vandepoele K."/>
            <person name="Reski R."/>
            <person name="Cuming A.C."/>
            <person name="Tuskan G.A."/>
            <person name="Maumus F."/>
            <person name="Salse J."/>
            <person name="Schmutz J."/>
            <person name="Rensing S.A."/>
        </authorList>
    </citation>
    <scope>NUCLEOTIDE SEQUENCE [LARGE SCALE GENOMIC DNA]</scope>
    <source>
        <strain evidence="3 4">cv. Gransden 2004</strain>
    </source>
</reference>
<dbReference type="GO" id="GO:0005524">
    <property type="term" value="F:ATP binding"/>
    <property type="evidence" value="ECO:0007669"/>
    <property type="project" value="InterPro"/>
</dbReference>
<dbReference type="Pfam" id="PF05192">
    <property type="entry name" value="MutS_III"/>
    <property type="match status" value="1"/>
</dbReference>
<reference evidence="2 4" key="1">
    <citation type="journal article" date="2008" name="Science">
        <title>The Physcomitrella genome reveals evolutionary insights into the conquest of land by plants.</title>
        <authorList>
            <person name="Rensing S."/>
            <person name="Lang D."/>
            <person name="Zimmer A."/>
            <person name="Terry A."/>
            <person name="Salamov A."/>
            <person name="Shapiro H."/>
            <person name="Nishiyama T."/>
            <person name="Perroud P.-F."/>
            <person name="Lindquist E."/>
            <person name="Kamisugi Y."/>
            <person name="Tanahashi T."/>
            <person name="Sakakibara K."/>
            <person name="Fujita T."/>
            <person name="Oishi K."/>
            <person name="Shin-I T."/>
            <person name="Kuroki Y."/>
            <person name="Toyoda A."/>
            <person name="Suzuki Y."/>
            <person name="Hashimoto A."/>
            <person name="Yamaguchi K."/>
            <person name="Sugano A."/>
            <person name="Kohara Y."/>
            <person name="Fujiyama A."/>
            <person name="Anterola A."/>
            <person name="Aoki S."/>
            <person name="Ashton N."/>
            <person name="Barbazuk W.B."/>
            <person name="Barker E."/>
            <person name="Bennetzen J."/>
            <person name="Bezanilla M."/>
            <person name="Blankenship R."/>
            <person name="Cho S.H."/>
            <person name="Dutcher S."/>
            <person name="Estelle M."/>
            <person name="Fawcett J.A."/>
            <person name="Gundlach H."/>
            <person name="Hanada K."/>
            <person name="Heyl A."/>
            <person name="Hicks K.A."/>
            <person name="Hugh J."/>
            <person name="Lohr M."/>
            <person name="Mayer K."/>
            <person name="Melkozernov A."/>
            <person name="Murata T."/>
            <person name="Nelson D."/>
            <person name="Pils B."/>
            <person name="Prigge M."/>
            <person name="Reiss B."/>
            <person name="Renner T."/>
            <person name="Rombauts S."/>
            <person name="Rushton P."/>
            <person name="Sanderfoot A."/>
            <person name="Schween G."/>
            <person name="Shiu S.-H."/>
            <person name="Stueber K."/>
            <person name="Theodoulou F.L."/>
            <person name="Tu H."/>
            <person name="Van de Peer Y."/>
            <person name="Verrier P.J."/>
            <person name="Waters E."/>
            <person name="Wood A."/>
            <person name="Yang L."/>
            <person name="Cove D."/>
            <person name="Cuming A."/>
            <person name="Hasebe M."/>
            <person name="Lucas S."/>
            <person name="Mishler D.B."/>
            <person name="Reski R."/>
            <person name="Grigoriev I."/>
            <person name="Quatrano R.S."/>
            <person name="Boore J.L."/>
        </authorList>
    </citation>
    <scope>NUCLEOTIDE SEQUENCE [LARGE SCALE GENOMIC DNA]</scope>
    <source>
        <strain evidence="3 4">cv. Gransden 2004</strain>
    </source>
</reference>
<dbReference type="GO" id="GO:0030983">
    <property type="term" value="F:mismatched DNA binding"/>
    <property type="evidence" value="ECO:0007669"/>
    <property type="project" value="InterPro"/>
</dbReference>
<dbReference type="EMBL" id="ABEU02000024">
    <property type="protein sequence ID" value="PNR28409.1"/>
    <property type="molecule type" value="Genomic_DNA"/>
</dbReference>
<evidence type="ECO:0000313" key="3">
    <source>
        <dbReference type="EnsemblPlants" id="Pp3c24_12860V3.1"/>
    </source>
</evidence>
<dbReference type="AlphaFoldDB" id="A0A2K1IGK6"/>
<dbReference type="Proteomes" id="UP000006727">
    <property type="component" value="Chromosome 24"/>
</dbReference>
<dbReference type="InParanoid" id="A0A2K1IGK6"/>
<feature type="domain" description="DNA mismatch repair protein MutS core" evidence="1">
    <location>
        <begin position="41"/>
        <end position="99"/>
    </location>
</feature>
<protein>
    <recommendedName>
        <fullName evidence="1">DNA mismatch repair protein MutS core domain-containing protein</fullName>
    </recommendedName>
</protein>
<dbReference type="SUPFAM" id="SSF48334">
    <property type="entry name" value="DNA repair protein MutS, domain III"/>
    <property type="match status" value="1"/>
</dbReference>
<dbReference type="Gramene" id="Pp3c24_12860V3.1">
    <property type="protein sequence ID" value="Pp3c24_12860V3.1"/>
    <property type="gene ID" value="Pp3c24_12860"/>
</dbReference>
<dbReference type="GO" id="GO:0006298">
    <property type="term" value="P:mismatch repair"/>
    <property type="evidence" value="ECO:0007669"/>
    <property type="project" value="InterPro"/>
</dbReference>
<accession>A0A2K1IGK6</accession>
<dbReference type="STRING" id="3218.A0A2K1IGK6"/>
<proteinExistence type="predicted"/>
<evidence type="ECO:0000259" key="1">
    <source>
        <dbReference type="Pfam" id="PF05192"/>
    </source>
</evidence>
<dbReference type="EnsemblPlants" id="Pp3c24_12860V3.1">
    <property type="protein sequence ID" value="Pp3c24_12860V3.1"/>
    <property type="gene ID" value="Pp3c24_12860"/>
</dbReference>
<organism evidence="2">
    <name type="scientific">Physcomitrium patens</name>
    <name type="common">Spreading-leaved earth moss</name>
    <name type="synonym">Physcomitrella patens</name>
    <dbReference type="NCBI Taxonomy" id="3218"/>
    <lineage>
        <taxon>Eukaryota</taxon>
        <taxon>Viridiplantae</taxon>
        <taxon>Streptophyta</taxon>
        <taxon>Embryophyta</taxon>
        <taxon>Bryophyta</taxon>
        <taxon>Bryophytina</taxon>
        <taxon>Bryopsida</taxon>
        <taxon>Funariidae</taxon>
        <taxon>Funariales</taxon>
        <taxon>Funariaceae</taxon>
        <taxon>Physcomitrium</taxon>
    </lineage>
</organism>
<dbReference type="InterPro" id="IPR007696">
    <property type="entry name" value="DNA_mismatch_repair_MutS_core"/>
</dbReference>